<evidence type="ECO:0000313" key="1">
    <source>
        <dbReference type="EMBL" id="VEL07827.1"/>
    </source>
</evidence>
<dbReference type="OrthoDB" id="4096at2759"/>
<organism evidence="1 2">
    <name type="scientific">Protopolystoma xenopodis</name>
    <dbReference type="NCBI Taxonomy" id="117903"/>
    <lineage>
        <taxon>Eukaryota</taxon>
        <taxon>Metazoa</taxon>
        <taxon>Spiralia</taxon>
        <taxon>Lophotrochozoa</taxon>
        <taxon>Platyhelminthes</taxon>
        <taxon>Monogenea</taxon>
        <taxon>Polyopisthocotylea</taxon>
        <taxon>Polystomatidea</taxon>
        <taxon>Polystomatidae</taxon>
        <taxon>Protopolystoma</taxon>
    </lineage>
</organism>
<dbReference type="AlphaFoldDB" id="A0A448WBQ6"/>
<sequence>MNSLHMLPNYDHRRLKLSLSRAARRPNSWRSKSANPKSVIDLPVQTRIEGITFLSSPALKNEIQPVPCLAGLVTTLAGREVGRRDLVVWTEAEKPVNGDLVTMPDTETTASDVIEKRLKLEAENPRSLLRGVKSIHTRNELDATGIAVRQSAERRNDKEIINLLNQVSRYPVNTAPDPEQLLSQLMKRPSAWMTDEK</sequence>
<accession>A0A448WBQ6</accession>
<protein>
    <submittedName>
        <fullName evidence="1">Uncharacterized protein</fullName>
    </submittedName>
</protein>
<proteinExistence type="predicted"/>
<dbReference type="EMBL" id="CAAALY010002548">
    <property type="protein sequence ID" value="VEL07827.1"/>
    <property type="molecule type" value="Genomic_DNA"/>
</dbReference>
<reference evidence="1" key="1">
    <citation type="submission" date="2018-11" db="EMBL/GenBank/DDBJ databases">
        <authorList>
            <consortium name="Pathogen Informatics"/>
        </authorList>
    </citation>
    <scope>NUCLEOTIDE SEQUENCE</scope>
</reference>
<evidence type="ECO:0000313" key="2">
    <source>
        <dbReference type="Proteomes" id="UP000784294"/>
    </source>
</evidence>
<dbReference type="Proteomes" id="UP000784294">
    <property type="component" value="Unassembled WGS sequence"/>
</dbReference>
<comment type="caution">
    <text evidence="1">The sequence shown here is derived from an EMBL/GenBank/DDBJ whole genome shotgun (WGS) entry which is preliminary data.</text>
</comment>
<name>A0A448WBQ6_9PLAT</name>
<gene>
    <name evidence="1" type="ORF">PXEA_LOCUS1267</name>
</gene>
<keyword evidence="2" id="KW-1185">Reference proteome</keyword>